<comment type="caution">
    <text evidence="2">The sequence shown here is derived from an EMBL/GenBank/DDBJ whole genome shotgun (WGS) entry which is preliminary data.</text>
</comment>
<dbReference type="EMBL" id="JBHSRI010000023">
    <property type="protein sequence ID" value="MFC6040437.1"/>
    <property type="molecule type" value="Genomic_DNA"/>
</dbReference>
<keyword evidence="1" id="KW-0472">Membrane</keyword>
<evidence type="ECO:0000313" key="2">
    <source>
        <dbReference type="EMBL" id="MFC6040437.1"/>
    </source>
</evidence>
<name>A0ABW1LB35_9BACL</name>
<gene>
    <name evidence="2" type="ORF">ACFPYN_13500</name>
</gene>
<dbReference type="InterPro" id="IPR054381">
    <property type="entry name" value="CydS"/>
</dbReference>
<evidence type="ECO:0000256" key="1">
    <source>
        <dbReference type="SAM" id="Phobius"/>
    </source>
</evidence>
<accession>A0ABW1LB35</accession>
<protein>
    <submittedName>
        <fullName evidence="2">Uncharacterized protein</fullName>
    </submittedName>
</protein>
<dbReference type="RefSeq" id="WP_377734903.1">
    <property type="nucleotide sequence ID" value="NZ_JBHSRI010000023.1"/>
</dbReference>
<sequence length="35" mass="4018">MTNFLIFYAPFIVLIGAIITAFWFAPKDGPVREEE</sequence>
<keyword evidence="1" id="KW-0812">Transmembrane</keyword>
<keyword evidence="1" id="KW-1133">Transmembrane helix</keyword>
<feature type="transmembrane region" description="Helical" evidence="1">
    <location>
        <begin position="6"/>
        <end position="25"/>
    </location>
</feature>
<organism evidence="2 3">
    <name type="scientific">Paenisporosarcina macmurdoensis</name>
    <dbReference type="NCBI Taxonomy" id="212659"/>
    <lineage>
        <taxon>Bacteria</taxon>
        <taxon>Bacillati</taxon>
        <taxon>Bacillota</taxon>
        <taxon>Bacilli</taxon>
        <taxon>Bacillales</taxon>
        <taxon>Caryophanaceae</taxon>
        <taxon>Paenisporosarcina</taxon>
    </lineage>
</organism>
<proteinExistence type="predicted"/>
<dbReference type="Proteomes" id="UP001596170">
    <property type="component" value="Unassembled WGS sequence"/>
</dbReference>
<reference evidence="3" key="1">
    <citation type="journal article" date="2019" name="Int. J. Syst. Evol. Microbiol.">
        <title>The Global Catalogue of Microorganisms (GCM) 10K type strain sequencing project: providing services to taxonomists for standard genome sequencing and annotation.</title>
        <authorList>
            <consortium name="The Broad Institute Genomics Platform"/>
            <consortium name="The Broad Institute Genome Sequencing Center for Infectious Disease"/>
            <person name="Wu L."/>
            <person name="Ma J."/>
        </authorList>
    </citation>
    <scope>NUCLEOTIDE SEQUENCE [LARGE SCALE GENOMIC DNA]</scope>
    <source>
        <strain evidence="3">CCUG 54527</strain>
    </source>
</reference>
<evidence type="ECO:0000313" key="3">
    <source>
        <dbReference type="Proteomes" id="UP001596170"/>
    </source>
</evidence>
<dbReference type="Pfam" id="PF22282">
    <property type="entry name" value="CydS"/>
    <property type="match status" value="1"/>
</dbReference>
<keyword evidence="3" id="KW-1185">Reference proteome</keyword>